<organism evidence="1 2">
    <name type="scientific">Cryptosporidium xiaoi</name>
    <dbReference type="NCBI Taxonomy" id="659607"/>
    <lineage>
        <taxon>Eukaryota</taxon>
        <taxon>Sar</taxon>
        <taxon>Alveolata</taxon>
        <taxon>Apicomplexa</taxon>
        <taxon>Conoidasida</taxon>
        <taxon>Coccidia</taxon>
        <taxon>Eucoccidiorida</taxon>
        <taxon>Eimeriorina</taxon>
        <taxon>Cryptosporidiidae</taxon>
        <taxon>Cryptosporidium</taxon>
    </lineage>
</organism>
<dbReference type="AlphaFoldDB" id="A0AAV9XWS5"/>
<dbReference type="Proteomes" id="UP001311799">
    <property type="component" value="Unassembled WGS sequence"/>
</dbReference>
<evidence type="ECO:0000313" key="1">
    <source>
        <dbReference type="EMBL" id="KAK6587990.1"/>
    </source>
</evidence>
<gene>
    <name evidence="1" type="ORF">RS030_71142</name>
</gene>
<keyword evidence="2" id="KW-1185">Reference proteome</keyword>
<accession>A0AAV9XWS5</accession>
<proteinExistence type="predicted"/>
<evidence type="ECO:0000313" key="2">
    <source>
        <dbReference type="Proteomes" id="UP001311799"/>
    </source>
</evidence>
<sequence>MEKSSENTLRVIESANRYLETHRKKFGMSPSKDRDKFEEIVSKRNKNILSLKNLEEKSHNKVNQSAPKSKVIQENILNDFQNESLSISEKKVIELENRISNILEYSLQLEKTIKTYFDDTKLNTNISNNSNMNNRCCCNSIDESKIASIVEKTVFSISSKSNNFKSPHKPRINLSHLDLERLSNQILDICFDEVIKNIDGVLENVSQKLLKTIV</sequence>
<reference evidence="1 2" key="1">
    <citation type="submission" date="2023-10" db="EMBL/GenBank/DDBJ databases">
        <title>Comparative genomics analysis reveals potential genetic determinants of host preference in Cryptosporidium xiaoi.</title>
        <authorList>
            <person name="Xiao L."/>
            <person name="Li J."/>
        </authorList>
    </citation>
    <scope>NUCLEOTIDE SEQUENCE [LARGE SCALE GENOMIC DNA]</scope>
    <source>
        <strain evidence="1 2">52996</strain>
    </source>
</reference>
<name>A0AAV9XWS5_9CRYT</name>
<protein>
    <submittedName>
        <fullName evidence="1">Uncharacterized protein</fullName>
    </submittedName>
</protein>
<comment type="caution">
    <text evidence="1">The sequence shown here is derived from an EMBL/GenBank/DDBJ whole genome shotgun (WGS) entry which is preliminary data.</text>
</comment>
<dbReference type="EMBL" id="JAWDEY010000035">
    <property type="protein sequence ID" value="KAK6587990.1"/>
    <property type="molecule type" value="Genomic_DNA"/>
</dbReference>